<accession>A0AA38P059</accession>
<dbReference type="Proteomes" id="UP001163846">
    <property type="component" value="Unassembled WGS sequence"/>
</dbReference>
<feature type="signal peptide" evidence="1">
    <location>
        <begin position="1"/>
        <end position="23"/>
    </location>
</feature>
<reference evidence="2" key="1">
    <citation type="submission" date="2022-08" db="EMBL/GenBank/DDBJ databases">
        <authorList>
            <consortium name="DOE Joint Genome Institute"/>
            <person name="Min B."/>
            <person name="Riley R."/>
            <person name="Sierra-Patev S."/>
            <person name="Naranjo-Ortiz M."/>
            <person name="Looney B."/>
            <person name="Konkel Z."/>
            <person name="Slot J.C."/>
            <person name="Sakamoto Y."/>
            <person name="Steenwyk J.L."/>
            <person name="Rokas A."/>
            <person name="Carro J."/>
            <person name="Camarero S."/>
            <person name="Ferreira P."/>
            <person name="Molpeceres G."/>
            <person name="Ruiz-Duenas F.J."/>
            <person name="Serrano A."/>
            <person name="Henrissat B."/>
            <person name="Drula E."/>
            <person name="Hughes K.W."/>
            <person name="Mata J.L."/>
            <person name="Ishikawa N.K."/>
            <person name="Vargas-Isla R."/>
            <person name="Ushijima S."/>
            <person name="Smith C.A."/>
            <person name="Ahrendt S."/>
            <person name="Andreopoulos W."/>
            <person name="He G."/>
            <person name="Labutti K."/>
            <person name="Lipzen A."/>
            <person name="Ng V."/>
            <person name="Sandor L."/>
            <person name="Barry K."/>
            <person name="Martinez A.T."/>
            <person name="Xiao Y."/>
            <person name="Gibbons J.G."/>
            <person name="Terashima K."/>
            <person name="Hibbett D.S."/>
            <person name="Grigoriev I.V."/>
        </authorList>
    </citation>
    <scope>NUCLEOTIDE SEQUENCE</scope>
    <source>
        <strain evidence="2">TFB9207</strain>
    </source>
</reference>
<keyword evidence="1" id="KW-0732">Signal</keyword>
<feature type="chain" id="PRO_5041268685" evidence="1">
    <location>
        <begin position="24"/>
        <end position="214"/>
    </location>
</feature>
<proteinExistence type="predicted"/>
<comment type="caution">
    <text evidence="2">The sequence shown here is derived from an EMBL/GenBank/DDBJ whole genome shotgun (WGS) entry which is preliminary data.</text>
</comment>
<evidence type="ECO:0000313" key="2">
    <source>
        <dbReference type="EMBL" id="KAJ3833855.1"/>
    </source>
</evidence>
<keyword evidence="3" id="KW-1185">Reference proteome</keyword>
<dbReference type="AlphaFoldDB" id="A0AA38P059"/>
<name>A0AA38P059_9AGAR</name>
<evidence type="ECO:0000313" key="3">
    <source>
        <dbReference type="Proteomes" id="UP001163846"/>
    </source>
</evidence>
<dbReference type="EMBL" id="MU806623">
    <property type="protein sequence ID" value="KAJ3833855.1"/>
    <property type="molecule type" value="Genomic_DNA"/>
</dbReference>
<organism evidence="2 3">
    <name type="scientific">Lentinula raphanica</name>
    <dbReference type="NCBI Taxonomy" id="153919"/>
    <lineage>
        <taxon>Eukaryota</taxon>
        <taxon>Fungi</taxon>
        <taxon>Dikarya</taxon>
        <taxon>Basidiomycota</taxon>
        <taxon>Agaricomycotina</taxon>
        <taxon>Agaricomycetes</taxon>
        <taxon>Agaricomycetidae</taxon>
        <taxon>Agaricales</taxon>
        <taxon>Marasmiineae</taxon>
        <taxon>Omphalotaceae</taxon>
        <taxon>Lentinula</taxon>
    </lineage>
</organism>
<evidence type="ECO:0000256" key="1">
    <source>
        <dbReference type="SAM" id="SignalP"/>
    </source>
</evidence>
<gene>
    <name evidence="2" type="ORF">F5878DRAFT_385855</name>
</gene>
<protein>
    <submittedName>
        <fullName evidence="2">Uncharacterized protein</fullName>
    </submittedName>
</protein>
<sequence length="214" mass="24386">MNSNSRLFIFLCLGWIALMQALASPLPLAEHHEQAPDHPTSPGAQQEYEIDVKFVIMGEGKKGEHWMLVLGNIFVHAAISIHVDKSHLSAQEETWDPNYPPRDHKEIHLGEGRFKDANEFDEVIDNMLYETQTLGLVFPHSPTVKPESGEIFLQLPKPIREKGGNCMDLLNLVIEYLDRHGHFVGMEVKKKFQEEYQSRDHAVAERTLGLDLQP</sequence>